<evidence type="ECO:0000256" key="3">
    <source>
        <dbReference type="ARBA" id="ARBA00022771"/>
    </source>
</evidence>
<dbReference type="EMBL" id="CAJZBQ010000035">
    <property type="protein sequence ID" value="CAG9323890.1"/>
    <property type="molecule type" value="Genomic_DNA"/>
</dbReference>
<dbReference type="InterPro" id="IPR027484">
    <property type="entry name" value="PInositol-4-P-5-kinase_N"/>
</dbReference>
<keyword evidence="6" id="KW-0808">Transferase</keyword>
<keyword evidence="7" id="KW-0175">Coiled coil</keyword>
<dbReference type="Pfam" id="PF01504">
    <property type="entry name" value="PIP5K"/>
    <property type="match status" value="1"/>
</dbReference>
<evidence type="ECO:0000259" key="9">
    <source>
        <dbReference type="PROSITE" id="PS51455"/>
    </source>
</evidence>
<evidence type="ECO:0000256" key="7">
    <source>
        <dbReference type="SAM" id="Coils"/>
    </source>
</evidence>
<dbReference type="InterPro" id="IPR027409">
    <property type="entry name" value="GroEL-like_apical_dom_sf"/>
</dbReference>
<comment type="caution">
    <text evidence="10">The sequence shown here is derived from an EMBL/GenBank/DDBJ whole genome shotgun (WGS) entry which is preliminary data.</text>
</comment>
<feature type="domain" description="PIPK" evidence="9">
    <location>
        <begin position="778"/>
        <end position="1087"/>
    </location>
</feature>
<name>A0AAU9J9E5_9CILI</name>
<dbReference type="PANTHER" id="PTHR45748">
    <property type="entry name" value="1-PHOSPHATIDYLINOSITOL 3-PHOSPHATE 5-KINASE-RELATED"/>
    <property type="match status" value="1"/>
</dbReference>
<dbReference type="AlphaFoldDB" id="A0AAU9J9E5"/>
<protein>
    <recommendedName>
        <fullName evidence="1">1-phosphatidylinositol-3-phosphate 5-kinase</fullName>
        <ecNumber evidence="1">2.7.1.150</ecNumber>
    </recommendedName>
</protein>
<dbReference type="InterPro" id="IPR013083">
    <property type="entry name" value="Znf_RING/FYVE/PHD"/>
</dbReference>
<evidence type="ECO:0000256" key="5">
    <source>
        <dbReference type="PROSITE-ProRule" id="PRU00091"/>
    </source>
</evidence>
<dbReference type="InterPro" id="IPR002423">
    <property type="entry name" value="Cpn60/GroEL/TCP-1"/>
</dbReference>
<keyword evidence="2" id="KW-0479">Metal-binding</keyword>
<accession>A0AAU9J9E5</accession>
<dbReference type="Pfam" id="PF01363">
    <property type="entry name" value="FYVE"/>
    <property type="match status" value="1"/>
</dbReference>
<dbReference type="GO" id="GO:0008270">
    <property type="term" value="F:zinc ion binding"/>
    <property type="evidence" value="ECO:0007669"/>
    <property type="project" value="UniProtKB-KW"/>
</dbReference>
<keyword evidence="11" id="KW-1185">Reference proteome</keyword>
<keyword evidence="6" id="KW-0067">ATP-binding</keyword>
<proteinExistence type="predicted"/>
<dbReference type="Gene3D" id="3.30.40.10">
    <property type="entry name" value="Zinc/RING finger domain, C3HC4 (zinc finger)"/>
    <property type="match status" value="1"/>
</dbReference>
<dbReference type="PROSITE" id="PS51455">
    <property type="entry name" value="PIPK"/>
    <property type="match status" value="1"/>
</dbReference>
<dbReference type="InterPro" id="IPR002498">
    <property type="entry name" value="PInositol-4-P-4/5-kinase_core"/>
</dbReference>
<dbReference type="GO" id="GO:0005524">
    <property type="term" value="F:ATP binding"/>
    <property type="evidence" value="ECO:0007669"/>
    <property type="project" value="UniProtKB-UniRule"/>
</dbReference>
<feature type="coiled-coil region" evidence="7">
    <location>
        <begin position="643"/>
        <end position="670"/>
    </location>
</feature>
<feature type="domain" description="FYVE-type" evidence="8">
    <location>
        <begin position="16"/>
        <end position="74"/>
    </location>
</feature>
<dbReference type="SMART" id="SM00064">
    <property type="entry name" value="FYVE"/>
    <property type="match status" value="1"/>
</dbReference>
<dbReference type="SUPFAM" id="SSF56104">
    <property type="entry name" value="SAICAR synthase-like"/>
    <property type="match status" value="1"/>
</dbReference>
<dbReference type="InterPro" id="IPR000306">
    <property type="entry name" value="Znf_FYVE"/>
</dbReference>
<dbReference type="InterPro" id="IPR017455">
    <property type="entry name" value="Znf_FYVE-rel"/>
</dbReference>
<dbReference type="Proteomes" id="UP001162131">
    <property type="component" value="Unassembled WGS sequence"/>
</dbReference>
<dbReference type="Gene3D" id="3.50.7.10">
    <property type="entry name" value="GroEL"/>
    <property type="match status" value="1"/>
</dbReference>
<evidence type="ECO:0000256" key="1">
    <source>
        <dbReference type="ARBA" id="ARBA00012009"/>
    </source>
</evidence>
<sequence length="1095" mass="127697">MAEQVNILSKEFWMPDSSSKMCSNCEKPFTSIRRRHHCRYCGFLFCSNCTRSKRILPDGVQILRACEPCINALSAPKRPSRTYLTRQMTIHKVQDPSKAVGQNEQEQETLQEKIKEAEVQIKELNVIDLLGEMNSMSGSEYEQYTNDFMELRTEAVLRELELGLDKKEMIIELVKKVVETICPSTQFRDDLMDLSSYIKFVMVESADTSLTEFVSGVIIKQNDAKRLETIDNPKILMLLGMDNEQNIENNIDAEEKQAGLDSNYSRMVIKRIQSIRPNIILLEKSLNKSTVQELEKLGITILMNLKPKQLDLVARVLGGKVLESVYHSSFLDLYLGNCTEFSSKKLENDRYVYFSGPKYSSIGGSIILSDTSKKILKSTKMALKRLLNEYRHIKLETQFYLQANIKPFSNIFLSMHNMNANFIYLSISRNQICRKSNLSGFLFYGIDDQPLGEFLTAISQEIDEYCDYGCGNYLKSHTYYFVKSNGRVKISFSKVINSGVGDEIKMFISCAHCKSDEENPINVSRSIWELSFHKFISNFLLNQYITQKKCSHDLYKSHKFIFLLASARISMIWEENHMYELVPQNYNCEAPADHDREAVEILFNMLKENGMLILNFLHSFICELIEKINKDKQEDQEEWNEMYKKSTAIKEEIEQRRDKLENTEVNICNNYFAIEKAKRSLFLKCCNMKVQSEVTSNNVLRLKLGFKTVIAESIPTRGPRSDSDPAISMKPLALPLTVAPFSEKDKFLDHPAFTFLKHGNMTLPLGINKQCISVEEKDRMSIIAYSLNSVQYQKYMSAFAEDFKETIENQLYINDHFTFHASNYEENNRKDDFRRLYGDRISISTTAYFPKQFDAFRKLLYGQNFDLINSIIKSKLDDESFGPKKFFISHDHRFLLKLITEQEFLMLTQLAPNYFRHIYRHFYREMHSRLLKIIGLYKVVFNNHYSGWSRIEYLCLMENLRYRMPLNSVVYELRGTSKKDHRNRKGDMTFLNDFDGLPINLSWEEKQILDAGIWNDSIFLSKQNIVDYTLLVVISSDRKVNISLIDYFQQYTLSHAIKNSGIKEELNPPLLPYTYKERFRMQISQSYFLCPDKYN</sequence>
<dbReference type="Gene3D" id="3.30.810.10">
    <property type="entry name" value="2-Layer Sandwich"/>
    <property type="match status" value="1"/>
</dbReference>
<dbReference type="InterPro" id="IPR027483">
    <property type="entry name" value="PInositol-4-P-4/5-kinase_C_sf"/>
</dbReference>
<evidence type="ECO:0000259" key="8">
    <source>
        <dbReference type="PROSITE" id="PS50178"/>
    </source>
</evidence>
<dbReference type="EC" id="2.7.1.150" evidence="1"/>
<dbReference type="PROSITE" id="PS50178">
    <property type="entry name" value="ZF_FYVE"/>
    <property type="match status" value="1"/>
</dbReference>
<dbReference type="GO" id="GO:0046854">
    <property type="term" value="P:phosphatidylinositol phosphate biosynthetic process"/>
    <property type="evidence" value="ECO:0007669"/>
    <property type="project" value="TreeGrafter"/>
</dbReference>
<dbReference type="SUPFAM" id="SSF52029">
    <property type="entry name" value="GroEL apical domain-like"/>
    <property type="match status" value="1"/>
</dbReference>
<evidence type="ECO:0000313" key="10">
    <source>
        <dbReference type="EMBL" id="CAG9323890.1"/>
    </source>
</evidence>
<keyword evidence="4" id="KW-0862">Zinc</keyword>
<keyword evidence="6" id="KW-0418">Kinase</keyword>
<organism evidence="10 11">
    <name type="scientific">Blepharisma stoltei</name>
    <dbReference type="NCBI Taxonomy" id="1481888"/>
    <lineage>
        <taxon>Eukaryota</taxon>
        <taxon>Sar</taxon>
        <taxon>Alveolata</taxon>
        <taxon>Ciliophora</taxon>
        <taxon>Postciliodesmatophora</taxon>
        <taxon>Heterotrichea</taxon>
        <taxon>Heterotrichida</taxon>
        <taxon>Blepharismidae</taxon>
        <taxon>Blepharisma</taxon>
    </lineage>
</organism>
<reference evidence="10" key="1">
    <citation type="submission" date="2021-09" db="EMBL/GenBank/DDBJ databases">
        <authorList>
            <consortium name="AG Swart"/>
            <person name="Singh M."/>
            <person name="Singh A."/>
            <person name="Seah K."/>
            <person name="Emmerich C."/>
        </authorList>
    </citation>
    <scope>NUCLEOTIDE SEQUENCE</scope>
    <source>
        <strain evidence="10">ATCC30299</strain>
    </source>
</reference>
<evidence type="ECO:0000256" key="6">
    <source>
        <dbReference type="PROSITE-ProRule" id="PRU00781"/>
    </source>
</evidence>
<keyword evidence="6" id="KW-0547">Nucleotide-binding</keyword>
<keyword evidence="3 5" id="KW-0863">Zinc-finger</keyword>
<dbReference type="Gene3D" id="3.30.800.10">
    <property type="entry name" value="Phosphatidylinositol Phosphate Kinase II Beta"/>
    <property type="match status" value="1"/>
</dbReference>
<feature type="coiled-coil region" evidence="7">
    <location>
        <begin position="100"/>
        <end position="127"/>
    </location>
</feature>
<dbReference type="PANTHER" id="PTHR45748:SF7">
    <property type="entry name" value="1-PHOSPHATIDYLINOSITOL 3-PHOSPHATE 5-KINASE-RELATED"/>
    <property type="match status" value="1"/>
</dbReference>
<gene>
    <name evidence="10" type="ORF">BSTOLATCC_MIC34926</name>
</gene>
<evidence type="ECO:0000256" key="2">
    <source>
        <dbReference type="ARBA" id="ARBA00022723"/>
    </source>
</evidence>
<dbReference type="InterPro" id="IPR011011">
    <property type="entry name" value="Znf_FYVE_PHD"/>
</dbReference>
<dbReference type="Pfam" id="PF00118">
    <property type="entry name" value="Cpn60_TCP1"/>
    <property type="match status" value="1"/>
</dbReference>
<dbReference type="SMART" id="SM00330">
    <property type="entry name" value="PIPKc"/>
    <property type="match status" value="1"/>
</dbReference>
<dbReference type="SUPFAM" id="SSF57903">
    <property type="entry name" value="FYVE/PHD zinc finger"/>
    <property type="match status" value="1"/>
</dbReference>
<evidence type="ECO:0000256" key="4">
    <source>
        <dbReference type="ARBA" id="ARBA00022833"/>
    </source>
</evidence>
<dbReference type="GO" id="GO:0000285">
    <property type="term" value="F:1-phosphatidylinositol-3-phosphate 5-kinase activity"/>
    <property type="evidence" value="ECO:0007669"/>
    <property type="project" value="UniProtKB-EC"/>
</dbReference>
<evidence type="ECO:0000313" key="11">
    <source>
        <dbReference type="Proteomes" id="UP001162131"/>
    </source>
</evidence>
<dbReference type="GO" id="GO:0010008">
    <property type="term" value="C:endosome membrane"/>
    <property type="evidence" value="ECO:0007669"/>
    <property type="project" value="TreeGrafter"/>
</dbReference>